<evidence type="ECO:0000313" key="2">
    <source>
        <dbReference type="EMBL" id="EDM23493.1"/>
    </source>
</evidence>
<dbReference type="PANTHER" id="PTHR23419">
    <property type="entry name" value="DIVALENT CATION TOLERANCE CUTA-RELATED"/>
    <property type="match status" value="1"/>
</dbReference>
<dbReference type="PANTHER" id="PTHR23419:SF8">
    <property type="entry name" value="FI09726P"/>
    <property type="match status" value="1"/>
</dbReference>
<proteinExistence type="inferred from homology"/>
<comment type="similarity">
    <text evidence="1">Belongs to the CutA family.</text>
</comment>
<dbReference type="GO" id="GO:0010038">
    <property type="term" value="P:response to metal ion"/>
    <property type="evidence" value="ECO:0007669"/>
    <property type="project" value="InterPro"/>
</dbReference>
<dbReference type="AlphaFoldDB" id="A0AAI9F268"/>
<organism evidence="2 3">
    <name type="scientific">Caminibacter mediatlanticus TB-2</name>
    <dbReference type="NCBI Taxonomy" id="391592"/>
    <lineage>
        <taxon>Bacteria</taxon>
        <taxon>Pseudomonadati</taxon>
        <taxon>Campylobacterota</taxon>
        <taxon>Epsilonproteobacteria</taxon>
        <taxon>Nautiliales</taxon>
        <taxon>Nautiliaceae</taxon>
        <taxon>Caminibacter</taxon>
    </lineage>
</organism>
<dbReference type="Gene3D" id="3.30.70.120">
    <property type="match status" value="1"/>
</dbReference>
<evidence type="ECO:0000256" key="1">
    <source>
        <dbReference type="ARBA" id="ARBA00010169"/>
    </source>
</evidence>
<protein>
    <submittedName>
        <fullName evidence="2">Divalent cation tolerance protein</fullName>
    </submittedName>
</protein>
<dbReference type="Proteomes" id="UP000003288">
    <property type="component" value="Unassembled WGS sequence"/>
</dbReference>
<evidence type="ECO:0000313" key="3">
    <source>
        <dbReference type="Proteomes" id="UP000003288"/>
    </source>
</evidence>
<dbReference type="Pfam" id="PF03091">
    <property type="entry name" value="CutA1"/>
    <property type="match status" value="1"/>
</dbReference>
<gene>
    <name evidence="2" type="ORF">CMTB2_08157</name>
</gene>
<dbReference type="SUPFAM" id="SSF54913">
    <property type="entry name" value="GlnB-like"/>
    <property type="match status" value="1"/>
</dbReference>
<dbReference type="GO" id="GO:0005507">
    <property type="term" value="F:copper ion binding"/>
    <property type="evidence" value="ECO:0007669"/>
    <property type="project" value="TreeGrafter"/>
</dbReference>
<accession>A0AAI9F268</accession>
<dbReference type="InterPro" id="IPR011322">
    <property type="entry name" value="N-reg_PII-like_a/b"/>
</dbReference>
<dbReference type="RefSeq" id="WP_007474717.1">
    <property type="nucleotide sequence ID" value="NZ_ABCJ01000005.1"/>
</dbReference>
<reference evidence="2 3" key="1">
    <citation type="journal article" date="2011" name="Stand. Genomic Sci.">
        <title>Draft genome sequence of Caminibacter mediatlanticus strain TB-2, an epsilonproteobacterium isolated from a deep-sea hydrothermal vent.</title>
        <authorList>
            <person name="Giovannelli D."/>
            <person name="Ferriera S."/>
            <person name="Johnson J."/>
            <person name="Kravitz S."/>
            <person name="Perez-Rodriguez I."/>
            <person name="Ricci J."/>
            <person name="O'Brien C."/>
            <person name="Voordeckers J.W."/>
            <person name="Bini E."/>
            <person name="Vetriani C."/>
        </authorList>
    </citation>
    <scope>NUCLEOTIDE SEQUENCE [LARGE SCALE GENOMIC DNA]</scope>
    <source>
        <strain evidence="2 3">TB-2</strain>
    </source>
</reference>
<dbReference type="InterPro" id="IPR004323">
    <property type="entry name" value="Ion_tolerance_CutA"/>
</dbReference>
<comment type="caution">
    <text evidence="2">The sequence shown here is derived from an EMBL/GenBank/DDBJ whole genome shotgun (WGS) entry which is preliminary data.</text>
</comment>
<sequence>MLVMTTASNFEEAKKIAKYLVENHYAACVNIFPITSIYFWENKLQEDNECMLFIKSAREFEEIKNIIKKIHSYELPEIIKINIEGEEEYIEWIKRFSK</sequence>
<name>A0AAI9F268_9BACT</name>
<dbReference type="EMBL" id="ABCJ01000005">
    <property type="protein sequence ID" value="EDM23493.1"/>
    <property type="molecule type" value="Genomic_DNA"/>
</dbReference>
<dbReference type="InterPro" id="IPR015867">
    <property type="entry name" value="N-reg_PII/ATP_PRibTrfase_C"/>
</dbReference>